<evidence type="ECO:0000313" key="1">
    <source>
        <dbReference type="EMBL" id="CAB4914774.1"/>
    </source>
</evidence>
<dbReference type="GO" id="GO:0005975">
    <property type="term" value="P:carbohydrate metabolic process"/>
    <property type="evidence" value="ECO:0007669"/>
    <property type="project" value="InterPro"/>
</dbReference>
<name>A0A6J7H560_9ZZZZ</name>
<protein>
    <submittedName>
        <fullName evidence="1">Unannotated protein</fullName>
    </submittedName>
</protein>
<dbReference type="EMBL" id="CAFBMR010000038">
    <property type="protein sequence ID" value="CAB4914774.1"/>
    <property type="molecule type" value="Genomic_DNA"/>
</dbReference>
<organism evidence="1">
    <name type="scientific">freshwater metagenome</name>
    <dbReference type="NCBI Taxonomy" id="449393"/>
    <lineage>
        <taxon>unclassified sequences</taxon>
        <taxon>metagenomes</taxon>
        <taxon>ecological metagenomes</taxon>
    </lineage>
</organism>
<sequence length="164" mass="18475">MYPIFKEHGFKYDASNSGTLQWPSMNEYGLWEFPLQDIHVSGFGRDSLSMDYNLMCQQNGSGGADCNDTSDQAVCDQARQSTYDSLMAATDAVYNGNRAPLFWGMHWKALMCGSYIRAVNQFIRDAVAQYPDIQFISNKDLVTWLEAQDPLVLAKLRAQGAQSY</sequence>
<reference evidence="1" key="1">
    <citation type="submission" date="2020-05" db="EMBL/GenBank/DDBJ databases">
        <authorList>
            <person name="Chiriac C."/>
            <person name="Salcher M."/>
            <person name="Ghai R."/>
            <person name="Kavagutti S V."/>
        </authorList>
    </citation>
    <scope>NUCLEOTIDE SEQUENCE</scope>
</reference>
<dbReference type="InterPro" id="IPR011330">
    <property type="entry name" value="Glyco_hydro/deAcase_b/a-brl"/>
</dbReference>
<dbReference type="SUPFAM" id="SSF88713">
    <property type="entry name" value="Glycoside hydrolase/deacetylase"/>
    <property type="match status" value="1"/>
</dbReference>
<proteinExistence type="predicted"/>
<dbReference type="AlphaFoldDB" id="A0A6J7H560"/>
<accession>A0A6J7H560</accession>
<dbReference type="Gene3D" id="3.20.20.370">
    <property type="entry name" value="Glycoside hydrolase/deacetylase"/>
    <property type="match status" value="1"/>
</dbReference>
<gene>
    <name evidence="1" type="ORF">UFOPK3610_01048</name>
</gene>